<dbReference type="PANTHER" id="PTHR47076">
    <property type="entry name" value="NHL DOMAIN PROTEIN"/>
    <property type="match status" value="1"/>
</dbReference>
<gene>
    <name evidence="1" type="ORF">HYC85_006082</name>
</gene>
<proteinExistence type="predicted"/>
<accession>A0A7J7I2J0</accession>
<keyword evidence="2" id="KW-1185">Reference proteome</keyword>
<reference evidence="1 2" key="2">
    <citation type="submission" date="2020-07" db="EMBL/GenBank/DDBJ databases">
        <title>Genome assembly of wild tea tree DASZ reveals pedigree and selection history of tea varieties.</title>
        <authorList>
            <person name="Zhang W."/>
        </authorList>
    </citation>
    <scope>NUCLEOTIDE SEQUENCE [LARGE SCALE GENOMIC DNA]</scope>
    <source>
        <strain evidence="2">cv. G240</strain>
        <tissue evidence="1">Leaf</tissue>
    </source>
</reference>
<organism evidence="1 2">
    <name type="scientific">Camellia sinensis</name>
    <name type="common">Tea plant</name>
    <name type="synonym">Thea sinensis</name>
    <dbReference type="NCBI Taxonomy" id="4442"/>
    <lineage>
        <taxon>Eukaryota</taxon>
        <taxon>Viridiplantae</taxon>
        <taxon>Streptophyta</taxon>
        <taxon>Embryophyta</taxon>
        <taxon>Tracheophyta</taxon>
        <taxon>Spermatophyta</taxon>
        <taxon>Magnoliopsida</taxon>
        <taxon>eudicotyledons</taxon>
        <taxon>Gunneridae</taxon>
        <taxon>Pentapetalae</taxon>
        <taxon>asterids</taxon>
        <taxon>Ericales</taxon>
        <taxon>Theaceae</taxon>
        <taxon>Camellia</taxon>
    </lineage>
</organism>
<protein>
    <submittedName>
        <fullName evidence="1">Uncharacterized protein</fullName>
    </submittedName>
</protein>
<evidence type="ECO:0000313" key="1">
    <source>
        <dbReference type="EMBL" id="KAF5958857.1"/>
    </source>
</evidence>
<dbReference type="Proteomes" id="UP000593564">
    <property type="component" value="Unassembled WGS sequence"/>
</dbReference>
<reference evidence="2" key="1">
    <citation type="journal article" date="2020" name="Nat. Commun.">
        <title>Genome assembly of wild tea tree DASZ reveals pedigree and selection history of tea varieties.</title>
        <authorList>
            <person name="Zhang W."/>
            <person name="Zhang Y."/>
            <person name="Qiu H."/>
            <person name="Guo Y."/>
            <person name="Wan H."/>
            <person name="Zhang X."/>
            <person name="Scossa F."/>
            <person name="Alseekh S."/>
            <person name="Zhang Q."/>
            <person name="Wang P."/>
            <person name="Xu L."/>
            <person name="Schmidt M.H."/>
            <person name="Jia X."/>
            <person name="Li D."/>
            <person name="Zhu A."/>
            <person name="Guo F."/>
            <person name="Chen W."/>
            <person name="Ni D."/>
            <person name="Usadel B."/>
            <person name="Fernie A.R."/>
            <person name="Wen W."/>
        </authorList>
    </citation>
    <scope>NUCLEOTIDE SEQUENCE [LARGE SCALE GENOMIC DNA]</scope>
    <source>
        <strain evidence="2">cv. G240</strain>
    </source>
</reference>
<comment type="caution">
    <text evidence="1">The sequence shown here is derived from an EMBL/GenBank/DDBJ whole genome shotgun (WGS) entry which is preliminary data.</text>
</comment>
<evidence type="ECO:0000313" key="2">
    <source>
        <dbReference type="Proteomes" id="UP000593564"/>
    </source>
</evidence>
<dbReference type="PANTHER" id="PTHR47076:SF12">
    <property type="entry name" value="NHL DOMAIN-CONTAINING PROTEIN"/>
    <property type="match status" value="1"/>
</dbReference>
<sequence>MKSGKLKYDPLSYSLNFDDDEDRIYCDFSSRDASIPVLAKSSMDLGTDAPSFT</sequence>
<dbReference type="AlphaFoldDB" id="A0A7J7I2J0"/>
<name>A0A7J7I2J0_CAMSI</name>
<dbReference type="EMBL" id="JACBKZ010000002">
    <property type="protein sequence ID" value="KAF5958857.1"/>
    <property type="molecule type" value="Genomic_DNA"/>
</dbReference>